<dbReference type="AlphaFoldDB" id="A0A6J5A770"/>
<evidence type="ECO:0000313" key="8">
    <source>
        <dbReference type="EMBL" id="CAB3653780.1"/>
    </source>
</evidence>
<feature type="transmembrane region" description="Helical" evidence="6">
    <location>
        <begin position="276"/>
        <end position="302"/>
    </location>
</feature>
<proteinExistence type="predicted"/>
<evidence type="ECO:0000256" key="6">
    <source>
        <dbReference type="SAM" id="Phobius"/>
    </source>
</evidence>
<feature type="transmembrane region" description="Helical" evidence="6">
    <location>
        <begin position="196"/>
        <end position="217"/>
    </location>
</feature>
<feature type="transmembrane region" description="Helical" evidence="6">
    <location>
        <begin position="162"/>
        <end position="184"/>
    </location>
</feature>
<evidence type="ECO:0000256" key="5">
    <source>
        <dbReference type="ARBA" id="ARBA00023136"/>
    </source>
</evidence>
<dbReference type="InterPro" id="IPR019108">
    <property type="entry name" value="Caa3_assmbl_CtaG-rel"/>
</dbReference>
<keyword evidence="5 6" id="KW-0472">Membrane</keyword>
<keyword evidence="2" id="KW-1003">Cell membrane</keyword>
<feature type="transmembrane region" description="Helical" evidence="6">
    <location>
        <begin position="82"/>
        <end position="100"/>
    </location>
</feature>
<evidence type="ECO:0000256" key="7">
    <source>
        <dbReference type="SAM" id="SignalP"/>
    </source>
</evidence>
<evidence type="ECO:0000256" key="1">
    <source>
        <dbReference type="ARBA" id="ARBA00004651"/>
    </source>
</evidence>
<evidence type="ECO:0008006" key="10">
    <source>
        <dbReference type="Google" id="ProtNLM"/>
    </source>
</evidence>
<organism evidence="8 9">
    <name type="scientific">Paraburkholderia phenoliruptrix</name>
    <dbReference type="NCBI Taxonomy" id="252970"/>
    <lineage>
        <taxon>Bacteria</taxon>
        <taxon>Pseudomonadati</taxon>
        <taxon>Pseudomonadota</taxon>
        <taxon>Betaproteobacteria</taxon>
        <taxon>Burkholderiales</taxon>
        <taxon>Burkholderiaceae</taxon>
        <taxon>Paraburkholderia</taxon>
    </lineage>
</organism>
<keyword evidence="3 6" id="KW-0812">Transmembrane</keyword>
<evidence type="ECO:0000256" key="4">
    <source>
        <dbReference type="ARBA" id="ARBA00022989"/>
    </source>
</evidence>
<keyword evidence="7" id="KW-0732">Signal</keyword>
<feature type="transmembrane region" description="Helical" evidence="6">
    <location>
        <begin position="229"/>
        <end position="256"/>
    </location>
</feature>
<comment type="subcellular location">
    <subcellularLocation>
        <location evidence="1">Cell membrane</location>
        <topology evidence="1">Multi-pass membrane protein</topology>
    </subcellularLocation>
</comment>
<dbReference type="GO" id="GO:0005886">
    <property type="term" value="C:plasma membrane"/>
    <property type="evidence" value="ECO:0007669"/>
    <property type="project" value="UniProtKB-SubCell"/>
</dbReference>
<dbReference type="RefSeq" id="WP_035478154.1">
    <property type="nucleotide sequence ID" value="NZ_CADFGL010000004.1"/>
</dbReference>
<protein>
    <recommendedName>
        <fullName evidence="10">Cytochrome c oxidase assembly factor CtaG</fullName>
    </recommendedName>
</protein>
<feature type="transmembrane region" description="Helical" evidence="6">
    <location>
        <begin position="120"/>
        <end position="141"/>
    </location>
</feature>
<evidence type="ECO:0000256" key="2">
    <source>
        <dbReference type="ARBA" id="ARBA00022475"/>
    </source>
</evidence>
<sequence>MAHLTLRAMKKSTRWLVAAAAACACAGVQAHVLSAAERGAPPLLRWTFEPWVVALLLVSLGVYVAGYRRLCARSRRGRRIRVRQLGAFVLGWGTLVAALDSPLDALSAALFSAHMIQHELMMIIAAPLLVLSRPLAVWLWAFPPGARHRIAAAVRTPAWRSLWRTLCAPAVAWLLHAAALWAWHMPRLFEAALASPAIHTLQHASFLLSALLFWWAVFGEGARRDQSGYAMLSLFTTMVHTGALGALLTLAPGLWYPAYIEPTSALGIDPLQDQQLGGLVMWVPAGLAYLIAALATGARWLVNRAPPSLMPTTLAAPRDSNS</sequence>
<reference evidence="8 9" key="1">
    <citation type="submission" date="2020-04" db="EMBL/GenBank/DDBJ databases">
        <authorList>
            <person name="De Canck E."/>
        </authorList>
    </citation>
    <scope>NUCLEOTIDE SEQUENCE [LARGE SCALE GENOMIC DNA]</scope>
    <source>
        <strain evidence="8 9">LMG 22037</strain>
    </source>
</reference>
<dbReference type="Pfam" id="PF09678">
    <property type="entry name" value="Caa3_CtaG"/>
    <property type="match status" value="1"/>
</dbReference>
<dbReference type="Proteomes" id="UP000494249">
    <property type="component" value="Unassembled WGS sequence"/>
</dbReference>
<keyword evidence="4 6" id="KW-1133">Transmembrane helix</keyword>
<accession>A0A6J5A770</accession>
<dbReference type="EMBL" id="CADIKB010000003">
    <property type="protein sequence ID" value="CAB3653780.1"/>
    <property type="molecule type" value="Genomic_DNA"/>
</dbReference>
<evidence type="ECO:0000313" key="9">
    <source>
        <dbReference type="Proteomes" id="UP000494249"/>
    </source>
</evidence>
<evidence type="ECO:0000256" key="3">
    <source>
        <dbReference type="ARBA" id="ARBA00022692"/>
    </source>
</evidence>
<name>A0A6J5A770_9BURK</name>
<feature type="chain" id="PRO_5026985198" description="Cytochrome c oxidase assembly factor CtaG" evidence="7">
    <location>
        <begin position="31"/>
        <end position="322"/>
    </location>
</feature>
<feature type="transmembrane region" description="Helical" evidence="6">
    <location>
        <begin position="51"/>
        <end position="70"/>
    </location>
</feature>
<feature type="signal peptide" evidence="7">
    <location>
        <begin position="1"/>
        <end position="30"/>
    </location>
</feature>
<gene>
    <name evidence="8" type="ORF">LMG22037_01115</name>
</gene>
<dbReference type="PROSITE" id="PS51257">
    <property type="entry name" value="PROKAR_LIPOPROTEIN"/>
    <property type="match status" value="1"/>
</dbReference>